<dbReference type="OrthoDB" id="199771at2759"/>
<keyword evidence="4" id="KW-1185">Reference proteome</keyword>
<feature type="domain" description="eIF2D winged helix" evidence="2">
    <location>
        <begin position="26"/>
        <end position="72"/>
    </location>
</feature>
<dbReference type="EMBL" id="KV417486">
    <property type="protein sequence ID" value="KZP32297.1"/>
    <property type="molecule type" value="Genomic_DNA"/>
</dbReference>
<accession>A0A166V323</accession>
<reference evidence="3 4" key="1">
    <citation type="journal article" date="2016" name="Mol. Biol. Evol.">
        <title>Comparative Genomics of Early-Diverging Mushroom-Forming Fungi Provides Insights into the Origins of Lignocellulose Decay Capabilities.</title>
        <authorList>
            <person name="Nagy L.G."/>
            <person name="Riley R."/>
            <person name="Tritt A."/>
            <person name="Adam C."/>
            <person name="Daum C."/>
            <person name="Floudas D."/>
            <person name="Sun H."/>
            <person name="Yadav J.S."/>
            <person name="Pangilinan J."/>
            <person name="Larsson K.H."/>
            <person name="Matsuura K."/>
            <person name="Barry K."/>
            <person name="Labutti K."/>
            <person name="Kuo R."/>
            <person name="Ohm R.A."/>
            <person name="Bhattacharya S.S."/>
            <person name="Shirouzu T."/>
            <person name="Yoshinaga Y."/>
            <person name="Martin F.M."/>
            <person name="Grigoriev I.V."/>
            <person name="Hibbett D.S."/>
        </authorList>
    </citation>
    <scope>NUCLEOTIDE SEQUENCE [LARGE SCALE GENOMIC DNA]</scope>
    <source>
        <strain evidence="3 4">CBS 109695</strain>
    </source>
</reference>
<protein>
    <recommendedName>
        <fullName evidence="2">eIF2D winged helix domain-containing protein</fullName>
    </recommendedName>
</protein>
<proteinExistence type="predicted"/>
<evidence type="ECO:0000313" key="4">
    <source>
        <dbReference type="Proteomes" id="UP000076532"/>
    </source>
</evidence>
<evidence type="ECO:0000313" key="3">
    <source>
        <dbReference type="EMBL" id="KZP32297.1"/>
    </source>
</evidence>
<dbReference type="Pfam" id="PF25304">
    <property type="entry name" value="WHD_eIF2D"/>
    <property type="match status" value="1"/>
</dbReference>
<dbReference type="AlphaFoldDB" id="A0A166V323"/>
<gene>
    <name evidence="3" type="ORF">FIBSPDRAFT_944363</name>
</gene>
<organism evidence="3 4">
    <name type="scientific">Athelia psychrophila</name>
    <dbReference type="NCBI Taxonomy" id="1759441"/>
    <lineage>
        <taxon>Eukaryota</taxon>
        <taxon>Fungi</taxon>
        <taxon>Dikarya</taxon>
        <taxon>Basidiomycota</taxon>
        <taxon>Agaricomycotina</taxon>
        <taxon>Agaricomycetes</taxon>
        <taxon>Agaricomycetidae</taxon>
        <taxon>Atheliales</taxon>
        <taxon>Atheliaceae</taxon>
        <taxon>Athelia</taxon>
    </lineage>
</organism>
<dbReference type="Proteomes" id="UP000076532">
    <property type="component" value="Unassembled WGS sequence"/>
</dbReference>
<evidence type="ECO:0000259" key="2">
    <source>
        <dbReference type="Pfam" id="PF25304"/>
    </source>
</evidence>
<dbReference type="STRING" id="436010.A0A166V323"/>
<name>A0A166V323_9AGAM</name>
<evidence type="ECO:0000256" key="1">
    <source>
        <dbReference type="SAM" id="MobiDB-lite"/>
    </source>
</evidence>
<dbReference type="InterPro" id="IPR057429">
    <property type="entry name" value="WH_eIF2D"/>
</dbReference>
<sequence>MQVECGRASGSSPSLTRGWASHPALPAGPPSESTTPIDIKNSLHKSLTTFLKATEKDGLLKLKELKAGKGTELVVIGVFPKHIDAEAYRGYAMLRYVEDVHAKQEQRAEAER</sequence>
<feature type="region of interest" description="Disordered" evidence="1">
    <location>
        <begin position="1"/>
        <end position="38"/>
    </location>
</feature>